<organism evidence="1 2">
    <name type="scientific">Kitasatospora indigofera</name>
    <dbReference type="NCBI Taxonomy" id="67307"/>
    <lineage>
        <taxon>Bacteria</taxon>
        <taxon>Bacillati</taxon>
        <taxon>Actinomycetota</taxon>
        <taxon>Actinomycetes</taxon>
        <taxon>Kitasatosporales</taxon>
        <taxon>Streptomycetaceae</taxon>
        <taxon>Kitasatospora</taxon>
    </lineage>
</organism>
<evidence type="ECO:0000313" key="2">
    <source>
        <dbReference type="Proteomes" id="UP000617734"/>
    </source>
</evidence>
<evidence type="ECO:0000313" key="1">
    <source>
        <dbReference type="EMBL" id="GHH81996.1"/>
    </source>
</evidence>
<gene>
    <name evidence="1" type="ORF">GCM10018781_65950</name>
</gene>
<protein>
    <recommendedName>
        <fullName evidence="3">Cation efflux protein cytoplasmic domain-containing protein</fullName>
    </recommendedName>
</protein>
<dbReference type="EMBL" id="BNBO01000056">
    <property type="protein sequence ID" value="GHH81996.1"/>
    <property type="molecule type" value="Genomic_DNA"/>
</dbReference>
<proteinExistence type="predicted"/>
<reference evidence="1" key="1">
    <citation type="journal article" date="2014" name="Int. J. Syst. Evol. Microbiol.">
        <title>Complete genome sequence of Corynebacterium casei LMG S-19264T (=DSM 44701T), isolated from a smear-ripened cheese.</title>
        <authorList>
            <consortium name="US DOE Joint Genome Institute (JGI-PGF)"/>
            <person name="Walter F."/>
            <person name="Albersmeier A."/>
            <person name="Kalinowski J."/>
            <person name="Ruckert C."/>
        </authorList>
    </citation>
    <scope>NUCLEOTIDE SEQUENCE</scope>
    <source>
        <strain evidence="1">JCM 4646</strain>
    </source>
</reference>
<name>A0A919GCJ8_9ACTN</name>
<dbReference type="AlphaFoldDB" id="A0A919GCJ8"/>
<evidence type="ECO:0008006" key="3">
    <source>
        <dbReference type="Google" id="ProtNLM"/>
    </source>
</evidence>
<comment type="caution">
    <text evidence="1">The sequence shown here is derived from an EMBL/GenBank/DDBJ whole genome shotgun (WGS) entry which is preliminary data.</text>
</comment>
<dbReference type="Proteomes" id="UP000617734">
    <property type="component" value="Unassembled WGS sequence"/>
</dbReference>
<reference evidence="1" key="2">
    <citation type="submission" date="2020-09" db="EMBL/GenBank/DDBJ databases">
        <authorList>
            <person name="Sun Q."/>
            <person name="Ohkuma M."/>
        </authorList>
    </citation>
    <scope>NUCLEOTIDE SEQUENCE</scope>
    <source>
        <strain evidence="1">JCM 4646</strain>
    </source>
</reference>
<sequence>MYRTGGAVRHGSDEQGLGRRPIARLTDRCPVGEVRRAQGPRRARETWCAGIEIELRLGADSALLAARVDLREGMDSEEAEEVCVRIKRQLREECPAFDQVFLDIVDADSDDRDRARILERDIGRLVADQDGSEE</sequence>
<keyword evidence="2" id="KW-1185">Reference proteome</keyword>
<accession>A0A919GCJ8</accession>